<reference evidence="2 3" key="1">
    <citation type="submission" date="2019-03" db="EMBL/GenBank/DDBJ databases">
        <authorList>
            <person name="Dong K."/>
        </authorList>
    </citation>
    <scope>NUCLEOTIDE SEQUENCE [LARGE SCALE GENOMIC DNA]</scope>
    <source>
        <strain evidence="3">dk512</strain>
    </source>
</reference>
<gene>
    <name evidence="2" type="ORF">E4K62_10800</name>
</gene>
<proteinExistence type="predicted"/>
<keyword evidence="1" id="KW-0812">Transmembrane</keyword>
<sequence>MPNPTAPTGKVDPELAIGKIGRAIRVALYVAFLLGALVFVCLNLTDMDPGPLNLVAVVVGALGTILVMVADVTAGLNLYSGKAPKVYPRVSGWTRVIGTAALLAAAVYAIFAAINAL</sequence>
<dbReference type="RefSeq" id="WP_135067326.1">
    <property type="nucleotide sequence ID" value="NZ_CP038266.1"/>
</dbReference>
<evidence type="ECO:0000256" key="1">
    <source>
        <dbReference type="SAM" id="Phobius"/>
    </source>
</evidence>
<name>A0ABX5SSK7_9MICO</name>
<organism evidence="2 3">
    <name type="scientific">Microbacterium wangchenii</name>
    <dbReference type="NCBI Taxonomy" id="2541726"/>
    <lineage>
        <taxon>Bacteria</taxon>
        <taxon>Bacillati</taxon>
        <taxon>Actinomycetota</taxon>
        <taxon>Actinomycetes</taxon>
        <taxon>Micrococcales</taxon>
        <taxon>Microbacteriaceae</taxon>
        <taxon>Microbacterium</taxon>
    </lineage>
</organism>
<evidence type="ECO:0000313" key="3">
    <source>
        <dbReference type="Proteomes" id="UP000295748"/>
    </source>
</evidence>
<keyword evidence="3" id="KW-1185">Reference proteome</keyword>
<feature type="transmembrane region" description="Helical" evidence="1">
    <location>
        <begin position="92"/>
        <end position="114"/>
    </location>
</feature>
<dbReference type="Proteomes" id="UP000295748">
    <property type="component" value="Chromosome"/>
</dbReference>
<feature type="transmembrane region" description="Helical" evidence="1">
    <location>
        <begin position="26"/>
        <end position="45"/>
    </location>
</feature>
<protein>
    <submittedName>
        <fullName evidence="2">Uncharacterized protein</fullName>
    </submittedName>
</protein>
<keyword evidence="1" id="KW-1133">Transmembrane helix</keyword>
<keyword evidence="1" id="KW-0472">Membrane</keyword>
<evidence type="ECO:0000313" key="2">
    <source>
        <dbReference type="EMBL" id="QBR89129.1"/>
    </source>
</evidence>
<accession>A0ABX5SSK7</accession>
<feature type="transmembrane region" description="Helical" evidence="1">
    <location>
        <begin position="57"/>
        <end position="80"/>
    </location>
</feature>
<dbReference type="EMBL" id="CP038266">
    <property type="protein sequence ID" value="QBR89129.1"/>
    <property type="molecule type" value="Genomic_DNA"/>
</dbReference>